<keyword evidence="11" id="KW-1185">Reference proteome</keyword>
<evidence type="ECO:0000256" key="8">
    <source>
        <dbReference type="ARBA" id="ARBA00023034"/>
    </source>
</evidence>
<protein>
    <recommendedName>
        <fullName evidence="12">Alpha-1,2-mannosyltransferase</fullName>
    </recommendedName>
</protein>
<evidence type="ECO:0000256" key="5">
    <source>
        <dbReference type="ARBA" id="ARBA00022692"/>
    </source>
</evidence>
<keyword evidence="6" id="KW-0735">Signal-anchor</keyword>
<evidence type="ECO:0008006" key="12">
    <source>
        <dbReference type="Google" id="ProtNLM"/>
    </source>
</evidence>
<comment type="caution">
    <text evidence="10">The sequence shown here is derived from an EMBL/GenBank/DDBJ whole genome shotgun (WGS) entry which is preliminary data.</text>
</comment>
<organism evidence="10 11">
    <name type="scientific">Letharia lupina</name>
    <dbReference type="NCBI Taxonomy" id="560253"/>
    <lineage>
        <taxon>Eukaryota</taxon>
        <taxon>Fungi</taxon>
        <taxon>Dikarya</taxon>
        <taxon>Ascomycota</taxon>
        <taxon>Pezizomycotina</taxon>
        <taxon>Lecanoromycetes</taxon>
        <taxon>OSLEUM clade</taxon>
        <taxon>Lecanoromycetidae</taxon>
        <taxon>Lecanorales</taxon>
        <taxon>Lecanorineae</taxon>
        <taxon>Parmeliaceae</taxon>
        <taxon>Letharia</taxon>
    </lineage>
</organism>
<keyword evidence="5" id="KW-0812">Transmembrane</keyword>
<comment type="pathway">
    <text evidence="2">Protein modification; protein glycosylation.</text>
</comment>
<dbReference type="EMBL" id="JACCJB010000003">
    <property type="protein sequence ID" value="KAF6229405.1"/>
    <property type="molecule type" value="Genomic_DNA"/>
</dbReference>
<keyword evidence="7" id="KW-1133">Transmembrane helix</keyword>
<comment type="subcellular location">
    <subcellularLocation>
        <location evidence="1">Golgi apparatus membrane</location>
        <topology evidence="1">Single-pass type II membrane protein</topology>
    </subcellularLocation>
</comment>
<dbReference type="GO" id="GO:0000139">
    <property type="term" value="C:Golgi membrane"/>
    <property type="evidence" value="ECO:0007669"/>
    <property type="project" value="UniProtKB-SubCell"/>
</dbReference>
<evidence type="ECO:0000256" key="1">
    <source>
        <dbReference type="ARBA" id="ARBA00004323"/>
    </source>
</evidence>
<sequence length="481" mass="54555">MISIRRSRTIVLPILLFSLIWLVFRGHLRWLHHPFTTAINGTSADEVPPSPFQSGLIEFWDTTSRALVEAKPDCSLPTDPIEAPLNEFASLKKGFDFRPDLLKISQQDVDKMRDAHARFVAQIPELAQKLPYATGTQGIVVAASGALLPVFLVSLKMLRRTGSTLPVEVFMESKNNYEKEICEIVLPPMNATCMIFSEILEAVPHRLKMSRYQLKALALGFSSFDDVLLLDADNLPVEQPENLLNSEPYLSKGFVSWPDYWANTASPKFYEISMQPVPPTSERAASEAGQLLLSKGKHASLLLLILYYNYYGPNHYYKLLSQSPAGERDRETDKETYLAAAMSLNASFHTVTTNIETLGYTQVHDNRFKGAGMVQHNPEDDYSKNILHNKEIKEVRPSFLHANTYRLDASEMHEIFNSEIRSQRMWGGTKGMIGKFGRDVEKQVWAETLYTGCHLEHAFSAWVNKTHVCKKIGRVYKFLYN</sequence>
<dbReference type="SUPFAM" id="SSF53448">
    <property type="entry name" value="Nucleotide-diphospho-sugar transferases"/>
    <property type="match status" value="1"/>
</dbReference>
<dbReference type="AlphaFoldDB" id="A0A8H6FIX8"/>
<evidence type="ECO:0000313" key="10">
    <source>
        <dbReference type="EMBL" id="KAF6229405.1"/>
    </source>
</evidence>
<keyword evidence="4" id="KW-0808">Transferase</keyword>
<evidence type="ECO:0000256" key="4">
    <source>
        <dbReference type="ARBA" id="ARBA00022679"/>
    </source>
</evidence>
<dbReference type="InterPro" id="IPR022751">
    <property type="entry name" value="Alpha_mannosyltransferase"/>
</dbReference>
<dbReference type="PANTHER" id="PTHR31646:SF1">
    <property type="entry name" value="ALPHA-1,2-MANNOSYLTRANSFERASE MNN2"/>
    <property type="match status" value="1"/>
</dbReference>
<dbReference type="RefSeq" id="XP_037157047.1">
    <property type="nucleotide sequence ID" value="XM_037298412.1"/>
</dbReference>
<evidence type="ECO:0000256" key="6">
    <source>
        <dbReference type="ARBA" id="ARBA00022968"/>
    </source>
</evidence>
<evidence type="ECO:0000256" key="7">
    <source>
        <dbReference type="ARBA" id="ARBA00022989"/>
    </source>
</evidence>
<evidence type="ECO:0000256" key="9">
    <source>
        <dbReference type="ARBA" id="ARBA00023136"/>
    </source>
</evidence>
<gene>
    <name evidence="10" type="ORF">HO133_007521</name>
</gene>
<name>A0A8H6FIX8_9LECA</name>
<keyword evidence="9" id="KW-0472">Membrane</keyword>
<proteinExistence type="inferred from homology"/>
<dbReference type="Pfam" id="PF11051">
    <property type="entry name" value="Mannosyl_trans3"/>
    <property type="match status" value="2"/>
</dbReference>
<dbReference type="GO" id="GO:0046354">
    <property type="term" value="P:mannan biosynthetic process"/>
    <property type="evidence" value="ECO:0007669"/>
    <property type="project" value="TreeGrafter"/>
</dbReference>
<evidence type="ECO:0000256" key="3">
    <source>
        <dbReference type="ARBA" id="ARBA00009105"/>
    </source>
</evidence>
<dbReference type="GeneID" id="59335920"/>
<keyword evidence="8" id="KW-0333">Golgi apparatus</keyword>
<evidence type="ECO:0000313" key="11">
    <source>
        <dbReference type="Proteomes" id="UP000593566"/>
    </source>
</evidence>
<dbReference type="PANTHER" id="PTHR31646">
    <property type="entry name" value="ALPHA-1,2-MANNOSYLTRANSFERASE MNN2"/>
    <property type="match status" value="1"/>
</dbReference>
<reference evidence="10 11" key="1">
    <citation type="journal article" date="2020" name="Genomics">
        <title>Complete, high-quality genomes from long-read metagenomic sequencing of two wolf lichen thalli reveals enigmatic genome architecture.</title>
        <authorList>
            <person name="McKenzie S.K."/>
            <person name="Walston R.F."/>
            <person name="Allen J.L."/>
        </authorList>
    </citation>
    <scope>NUCLEOTIDE SEQUENCE [LARGE SCALE GENOMIC DNA]</scope>
    <source>
        <strain evidence="10">WasteWater1</strain>
    </source>
</reference>
<comment type="similarity">
    <text evidence="3">Belongs to the MNN1/MNT family.</text>
</comment>
<dbReference type="InterPro" id="IPR029044">
    <property type="entry name" value="Nucleotide-diphossugar_trans"/>
</dbReference>
<accession>A0A8H6FIX8</accession>
<dbReference type="GO" id="GO:0000026">
    <property type="term" value="F:alpha-1,2-mannosyltransferase activity"/>
    <property type="evidence" value="ECO:0007669"/>
    <property type="project" value="TreeGrafter"/>
</dbReference>
<evidence type="ECO:0000256" key="2">
    <source>
        <dbReference type="ARBA" id="ARBA00004922"/>
    </source>
</evidence>
<dbReference type="Proteomes" id="UP000593566">
    <property type="component" value="Unassembled WGS sequence"/>
</dbReference>